<protein>
    <submittedName>
        <fullName evidence="5">LacI family DNA-binding transcriptional regulator</fullName>
    </submittedName>
</protein>
<keyword evidence="2 5" id="KW-0238">DNA-binding</keyword>
<keyword evidence="1" id="KW-0805">Transcription regulation</keyword>
<gene>
    <name evidence="5" type="ORF">IAC42_01490</name>
</gene>
<dbReference type="PANTHER" id="PTHR30146:SF24">
    <property type="entry name" value="XYLOSE OPERON REGULATORY PROTEIN"/>
    <property type="match status" value="1"/>
</dbReference>
<feature type="non-terminal residue" evidence="5">
    <location>
        <position position="550"/>
    </location>
</feature>
<dbReference type="AlphaFoldDB" id="A0A9D9H625"/>
<evidence type="ECO:0000256" key="3">
    <source>
        <dbReference type="ARBA" id="ARBA00023163"/>
    </source>
</evidence>
<dbReference type="InterPro" id="IPR046335">
    <property type="entry name" value="LacI/GalR-like_sensor"/>
</dbReference>
<evidence type="ECO:0000313" key="5">
    <source>
        <dbReference type="EMBL" id="MBO8442425.1"/>
    </source>
</evidence>
<dbReference type="Proteomes" id="UP000823633">
    <property type="component" value="Unassembled WGS sequence"/>
</dbReference>
<name>A0A9D9H625_9SPIR</name>
<reference evidence="5" key="1">
    <citation type="submission" date="2020-10" db="EMBL/GenBank/DDBJ databases">
        <authorList>
            <person name="Gilroy R."/>
        </authorList>
    </citation>
    <scope>NUCLEOTIDE SEQUENCE</scope>
    <source>
        <strain evidence="5">11167</strain>
    </source>
</reference>
<dbReference type="InterPro" id="IPR028082">
    <property type="entry name" value="Peripla_BP_I"/>
</dbReference>
<dbReference type="EMBL" id="JADIMU010000011">
    <property type="protein sequence ID" value="MBO8442425.1"/>
    <property type="molecule type" value="Genomic_DNA"/>
</dbReference>
<dbReference type="PANTHER" id="PTHR30146">
    <property type="entry name" value="LACI-RELATED TRANSCRIPTIONAL REPRESSOR"/>
    <property type="match status" value="1"/>
</dbReference>
<dbReference type="GO" id="GO:0003700">
    <property type="term" value="F:DNA-binding transcription factor activity"/>
    <property type="evidence" value="ECO:0007669"/>
    <property type="project" value="TreeGrafter"/>
</dbReference>
<feature type="domain" description="Transcriptional regulator LacI/GalR-like sensor" evidence="4">
    <location>
        <begin position="131"/>
        <end position="286"/>
    </location>
</feature>
<comment type="caution">
    <text evidence="5">The sequence shown here is derived from an EMBL/GenBank/DDBJ whole genome shotgun (WGS) entry which is preliminary data.</text>
</comment>
<evidence type="ECO:0000256" key="2">
    <source>
        <dbReference type="ARBA" id="ARBA00023125"/>
    </source>
</evidence>
<dbReference type="GO" id="GO:0000976">
    <property type="term" value="F:transcription cis-regulatory region binding"/>
    <property type="evidence" value="ECO:0007669"/>
    <property type="project" value="TreeGrafter"/>
</dbReference>
<accession>A0A9D9H625</accession>
<organism evidence="5 6">
    <name type="scientific">Candidatus Aphodenecus pullistercoris</name>
    <dbReference type="NCBI Taxonomy" id="2840669"/>
    <lineage>
        <taxon>Bacteria</taxon>
        <taxon>Pseudomonadati</taxon>
        <taxon>Spirochaetota</taxon>
        <taxon>Spirochaetia</taxon>
        <taxon>Spirochaetales</taxon>
        <taxon>Candidatus Aphodenecus</taxon>
    </lineage>
</organism>
<reference evidence="5" key="2">
    <citation type="journal article" date="2021" name="PeerJ">
        <title>Extensive microbial diversity within the chicken gut microbiome revealed by metagenomics and culture.</title>
        <authorList>
            <person name="Gilroy R."/>
            <person name="Ravi A."/>
            <person name="Getino M."/>
            <person name="Pursley I."/>
            <person name="Horton D.L."/>
            <person name="Alikhan N.F."/>
            <person name="Baker D."/>
            <person name="Gharbi K."/>
            <person name="Hall N."/>
            <person name="Watson M."/>
            <person name="Adriaenssens E.M."/>
            <person name="Foster-Nyarko E."/>
            <person name="Jarju S."/>
            <person name="Secka A."/>
            <person name="Antonio M."/>
            <person name="Oren A."/>
            <person name="Chaudhuri R.R."/>
            <person name="La Ragione R."/>
            <person name="Hildebrand F."/>
            <person name="Pallen M.J."/>
        </authorList>
    </citation>
    <scope>NUCLEOTIDE SEQUENCE</scope>
    <source>
        <strain evidence="5">11167</strain>
    </source>
</reference>
<dbReference type="Gene3D" id="3.40.50.2300">
    <property type="match status" value="2"/>
</dbReference>
<keyword evidence="3" id="KW-0804">Transcription</keyword>
<evidence type="ECO:0000313" key="6">
    <source>
        <dbReference type="Proteomes" id="UP000823633"/>
    </source>
</evidence>
<dbReference type="CDD" id="cd06267">
    <property type="entry name" value="PBP1_LacI_sugar_binding-like"/>
    <property type="match status" value="1"/>
</dbReference>
<evidence type="ECO:0000259" key="4">
    <source>
        <dbReference type="Pfam" id="PF13377"/>
    </source>
</evidence>
<dbReference type="SUPFAM" id="SSF53822">
    <property type="entry name" value="Periplasmic binding protein-like I"/>
    <property type="match status" value="1"/>
</dbReference>
<evidence type="ECO:0000256" key="1">
    <source>
        <dbReference type="ARBA" id="ARBA00023015"/>
    </source>
</evidence>
<sequence length="550" mass="61664">MGRRVAFILASIHEGTSVRMWRRLLSSFDRERDAVFVLPGGRLGFQAGDEYLRNDIYPLVTARSFDGLVAWASTLGGQVSVDEVRRFIKGYEALPTVTIGLKVAPEVPVVDFDAYRGFHALVCHLVKVHRKKRIVFLRGPENHSSSQERYQAYQDALAECGIALDMDLVSSPFPWGDGRGALEEIMTTRGLVPSLDFDAMVCASDLMMFSAVRHLEELGVNIPHSVAVGGFNDSETNKLLRVPPTTVRMPVEAMMDQALRNMNILMEGGSVEDSRLESSLVVRRSCGCSDSFGGEDMAKDRIEGLDGFLDWAIGYCGGRLERDDLEFFSVYALRLKNPSRRERDSFLSRFASICSRFFERGGESEDLVEVFHWFSVLLPMDPALADFCRQNLDRAILENYSRQVGQEEYERSIQTGRLNAFKVALLSARSHEALSQTIARDLPSLGFRQCYIVLARETGWRLIAGYTPLTGLVQAEDFSKDCILPPRYDELTCRGAFVVEPMIQDRECVGHVILEVDQTHDEQMVEDVVASIASALKGVRLLEEAREAKD</sequence>
<dbReference type="Pfam" id="PF13377">
    <property type="entry name" value="Peripla_BP_3"/>
    <property type="match status" value="1"/>
</dbReference>
<proteinExistence type="predicted"/>